<evidence type="ECO:0000313" key="1">
    <source>
        <dbReference type="EMBL" id="KAI8424756.1"/>
    </source>
</evidence>
<evidence type="ECO:0000313" key="2">
    <source>
        <dbReference type="Proteomes" id="UP001064048"/>
    </source>
</evidence>
<keyword evidence="2" id="KW-1185">Reference proteome</keyword>
<reference evidence="1 2" key="1">
    <citation type="journal article" date="2022" name="Genome Biol. Evol.">
        <title>The Spruce Budworm Genome: Reconstructing the Evolutionary History of Antifreeze Proteins.</title>
        <authorList>
            <person name="Beliveau C."/>
            <person name="Gagne P."/>
            <person name="Picq S."/>
            <person name="Vernygora O."/>
            <person name="Keeling C.I."/>
            <person name="Pinkney K."/>
            <person name="Doucet D."/>
            <person name="Wen F."/>
            <person name="Johnston J.S."/>
            <person name="Maaroufi H."/>
            <person name="Boyle B."/>
            <person name="Laroche J."/>
            <person name="Dewar K."/>
            <person name="Juretic N."/>
            <person name="Blackburn G."/>
            <person name="Nisole A."/>
            <person name="Brunet B."/>
            <person name="Brandao M."/>
            <person name="Lumley L."/>
            <person name="Duan J."/>
            <person name="Quan G."/>
            <person name="Lucarotti C.J."/>
            <person name="Roe A.D."/>
            <person name="Sperling F.A.H."/>
            <person name="Levesque R.C."/>
            <person name="Cusson M."/>
        </authorList>
    </citation>
    <scope>NUCLEOTIDE SEQUENCE [LARGE SCALE GENOMIC DNA]</scope>
    <source>
        <strain evidence="1">Glfc:IPQL:Cfum</strain>
    </source>
</reference>
<comment type="caution">
    <text evidence="1">The sequence shown here is derived from an EMBL/GenBank/DDBJ whole genome shotgun (WGS) entry which is preliminary data.</text>
</comment>
<proteinExistence type="predicted"/>
<gene>
    <name evidence="1" type="ORF">MSG28_006704</name>
</gene>
<protein>
    <submittedName>
        <fullName evidence="1">Uncharacterized protein</fullName>
    </submittedName>
</protein>
<sequence>MRRWALGTCPVGKRGLPIRKPHRKKSSSSSSKHGRKCSRSQDPELDWREVVSEAEQMVGFPTSFLNLRWLFNDEIANTAVHLRKLVATNHPLLKSAKNLLIGSKSNLQSVGLIVLLVSKAAGFNSRDFPREQYDTGVLHSQRALAEIVEMKRTGHMIHKTMANLQDKEKIGDKFKDLLCGNKIVLLTGDYLLAKCLQHLGGLRNNEVTELISTGLRDLVEGDFLGDRSADNGPLPSRPRAENIVKPYDWENEFNLDKLGGNEFLGQGKDEWVLRTILQSGSLLGKGCQGAMKLAYRGEQTERDAYVLGGHLALMWQLYLDVKDFFIHPHSFSLVGAPVIMALWEYPQIYGHVFEAKMEKKPIELKQLHYVVRSTRCMDYLSGLMDEELAAILKYSDRFPVDDARCALQKMARSIHGETMQYIEK</sequence>
<accession>A0ACC0JL51</accession>
<organism evidence="1 2">
    <name type="scientific">Choristoneura fumiferana</name>
    <name type="common">Spruce budworm moth</name>
    <name type="synonym">Archips fumiferana</name>
    <dbReference type="NCBI Taxonomy" id="7141"/>
    <lineage>
        <taxon>Eukaryota</taxon>
        <taxon>Metazoa</taxon>
        <taxon>Ecdysozoa</taxon>
        <taxon>Arthropoda</taxon>
        <taxon>Hexapoda</taxon>
        <taxon>Insecta</taxon>
        <taxon>Pterygota</taxon>
        <taxon>Neoptera</taxon>
        <taxon>Endopterygota</taxon>
        <taxon>Lepidoptera</taxon>
        <taxon>Glossata</taxon>
        <taxon>Ditrysia</taxon>
        <taxon>Tortricoidea</taxon>
        <taxon>Tortricidae</taxon>
        <taxon>Tortricinae</taxon>
        <taxon>Choristoneura</taxon>
    </lineage>
</organism>
<dbReference type="Proteomes" id="UP001064048">
    <property type="component" value="Chromosome 11"/>
</dbReference>
<name>A0ACC0JL51_CHOFU</name>
<dbReference type="EMBL" id="CM046111">
    <property type="protein sequence ID" value="KAI8424756.1"/>
    <property type="molecule type" value="Genomic_DNA"/>
</dbReference>